<feature type="binding site" evidence="6">
    <location>
        <position position="96"/>
    </location>
    <ligand>
        <name>substrate</name>
    </ligand>
</feature>
<dbReference type="PIRSF" id="PIRSF016020">
    <property type="entry name" value="PHexose_mutarotase"/>
    <property type="match status" value="1"/>
</dbReference>
<proteinExistence type="inferred from homology"/>
<reference evidence="7" key="1">
    <citation type="journal article" date="2014" name="Int. J. Syst. Evol. Microbiol.">
        <title>Complete genome sequence of Corynebacterium casei LMG S-19264T (=DSM 44701T), isolated from a smear-ripened cheese.</title>
        <authorList>
            <consortium name="US DOE Joint Genome Institute (JGI-PGF)"/>
            <person name="Walter F."/>
            <person name="Albersmeier A."/>
            <person name="Kalinowski J."/>
            <person name="Ruckert C."/>
        </authorList>
    </citation>
    <scope>NUCLEOTIDE SEQUENCE</scope>
    <source>
        <strain evidence="7">JCM 30078</strain>
    </source>
</reference>
<dbReference type="EMBL" id="BMPO01000004">
    <property type="protein sequence ID" value="GGJ94456.1"/>
    <property type="molecule type" value="Genomic_DNA"/>
</dbReference>
<dbReference type="Gene3D" id="2.70.98.10">
    <property type="match status" value="1"/>
</dbReference>
<evidence type="ECO:0000256" key="4">
    <source>
        <dbReference type="PIRNR" id="PIRNR016020"/>
    </source>
</evidence>
<dbReference type="PANTHER" id="PTHR11122:SF13">
    <property type="entry name" value="GLUCOSE-6-PHOSPHATE 1-EPIMERASE"/>
    <property type="match status" value="1"/>
</dbReference>
<accession>A0A917PW31</accession>
<evidence type="ECO:0000313" key="7">
    <source>
        <dbReference type="EMBL" id="GGJ94456.1"/>
    </source>
</evidence>
<dbReference type="SUPFAM" id="SSF74650">
    <property type="entry name" value="Galactose mutarotase-like"/>
    <property type="match status" value="1"/>
</dbReference>
<dbReference type="PANTHER" id="PTHR11122">
    <property type="entry name" value="APOSPORY-ASSOCIATED PROTEIN C-RELATED"/>
    <property type="match status" value="1"/>
</dbReference>
<dbReference type="InterPro" id="IPR025532">
    <property type="entry name" value="G6P_1-epimerase"/>
</dbReference>
<name>A0A917PW31_9PSED</name>
<evidence type="ECO:0000256" key="2">
    <source>
        <dbReference type="ARBA" id="ARBA00005866"/>
    </source>
</evidence>
<keyword evidence="8" id="KW-1185">Reference proteome</keyword>
<dbReference type="Proteomes" id="UP000635983">
    <property type="component" value="Unassembled WGS sequence"/>
</dbReference>
<evidence type="ECO:0000256" key="5">
    <source>
        <dbReference type="PIRSR" id="PIRSR016020-1"/>
    </source>
</evidence>
<feature type="binding site" evidence="6">
    <location>
        <position position="65"/>
    </location>
    <ligand>
        <name>substrate</name>
    </ligand>
</feature>
<dbReference type="InterPro" id="IPR011013">
    <property type="entry name" value="Gal_mutarotase_sf_dom"/>
</dbReference>
<dbReference type="InterPro" id="IPR014718">
    <property type="entry name" value="GH-type_carb-bd"/>
</dbReference>
<reference evidence="7" key="2">
    <citation type="submission" date="2020-09" db="EMBL/GenBank/DDBJ databases">
        <authorList>
            <person name="Sun Q."/>
            <person name="Ohkuma M."/>
        </authorList>
    </citation>
    <scope>NUCLEOTIDE SEQUENCE</scope>
    <source>
        <strain evidence="7">JCM 30078</strain>
    </source>
</reference>
<comment type="catalytic activity">
    <reaction evidence="1">
        <text>alpha-D-glucose 6-phosphate = beta-D-glucose 6-phosphate</text>
        <dbReference type="Rhea" id="RHEA:16249"/>
        <dbReference type="ChEBI" id="CHEBI:58225"/>
        <dbReference type="ChEBI" id="CHEBI:58247"/>
        <dbReference type="EC" id="5.1.3.15"/>
    </reaction>
</comment>
<feature type="active site" evidence="5">
    <location>
        <position position="271"/>
    </location>
</feature>
<evidence type="ECO:0000256" key="6">
    <source>
        <dbReference type="PIRSR" id="PIRSR016020-2"/>
    </source>
</evidence>
<keyword evidence="3 4" id="KW-0413">Isomerase</keyword>
<dbReference type="GO" id="GO:0005975">
    <property type="term" value="P:carbohydrate metabolic process"/>
    <property type="evidence" value="ECO:0007669"/>
    <property type="project" value="InterPro"/>
</dbReference>
<sequence length="300" mass="32993">MTRTAPLIEHVDHGQLPCLRVTLGDAELVVARQGAHVMSYRRGVSAAPLIWLSPEEDGVKGRPIRGGAPICWPWFGALARNPADVQATYTGAEPPQHGLVRGVEWQLDAIDETESAIELTFEAPSDLPNWPHLVNLQLRVRLDDALHLDLTTTNKGDTALPLSQALHTYFRIGDIHQAHIEGLDGTGYLNTLESWEQKLPQAGAVHFTAETDRVYLGVPDLLAIADPVLERRITLETRGSTSAVVWNPWIDKAARTPQFPDDGWQEMLCIETANVLEDRIVLAPGKAHTVGVTLRSTTLD</sequence>
<feature type="binding site" evidence="6">
    <location>
        <position position="101"/>
    </location>
    <ligand>
        <name>substrate</name>
    </ligand>
</feature>
<evidence type="ECO:0000256" key="1">
    <source>
        <dbReference type="ARBA" id="ARBA00001096"/>
    </source>
</evidence>
<feature type="active site" evidence="5">
    <location>
        <position position="167"/>
    </location>
</feature>
<comment type="similarity">
    <text evidence="2 4">Belongs to the glucose-6-phosphate 1-epimerase family.</text>
</comment>
<dbReference type="AlphaFoldDB" id="A0A917PW31"/>
<gene>
    <name evidence="7" type="ORF">GCM10009304_20620</name>
</gene>
<protein>
    <recommendedName>
        <fullName evidence="4">Putative glucose-6-phosphate 1-epimerase</fullName>
        <ecNumber evidence="4">5.1.3.15</ecNumber>
    </recommendedName>
</protein>
<comment type="caution">
    <text evidence="7">The sequence shown here is derived from an EMBL/GenBank/DDBJ whole genome shotgun (WGS) entry which is preliminary data.</text>
</comment>
<dbReference type="InterPro" id="IPR008183">
    <property type="entry name" value="Aldose_1/G6P_1-epimerase"/>
</dbReference>
<organism evidence="7 8">
    <name type="scientific">Pseudomonas matsuisoli</name>
    <dbReference type="NCBI Taxonomy" id="1515666"/>
    <lineage>
        <taxon>Bacteria</taxon>
        <taxon>Pseudomonadati</taxon>
        <taxon>Pseudomonadota</taxon>
        <taxon>Gammaproteobacteria</taxon>
        <taxon>Pseudomonadales</taxon>
        <taxon>Pseudomonadaceae</taxon>
        <taxon>Pseudomonas</taxon>
    </lineage>
</organism>
<dbReference type="CDD" id="cd09020">
    <property type="entry name" value="D-hex-6-P-epi_like"/>
    <property type="match status" value="1"/>
</dbReference>
<dbReference type="Pfam" id="PF01263">
    <property type="entry name" value="Aldose_epim"/>
    <property type="match status" value="1"/>
</dbReference>
<evidence type="ECO:0000313" key="8">
    <source>
        <dbReference type="Proteomes" id="UP000635983"/>
    </source>
</evidence>
<dbReference type="GO" id="GO:0047938">
    <property type="term" value="F:glucose-6-phosphate 1-epimerase activity"/>
    <property type="evidence" value="ECO:0007669"/>
    <property type="project" value="UniProtKB-UniRule"/>
</dbReference>
<dbReference type="RefSeq" id="WP_188983133.1">
    <property type="nucleotide sequence ID" value="NZ_BMPO01000004.1"/>
</dbReference>
<dbReference type="EC" id="5.1.3.15" evidence="4"/>
<dbReference type="GO" id="GO:0030246">
    <property type="term" value="F:carbohydrate binding"/>
    <property type="evidence" value="ECO:0007669"/>
    <property type="project" value="UniProtKB-UniRule"/>
</dbReference>
<evidence type="ECO:0000256" key="3">
    <source>
        <dbReference type="ARBA" id="ARBA00023235"/>
    </source>
</evidence>